<proteinExistence type="predicted"/>
<protein>
    <submittedName>
        <fullName evidence="1">Uncharacterized protein</fullName>
    </submittedName>
</protein>
<feature type="non-terminal residue" evidence="1">
    <location>
        <position position="117"/>
    </location>
</feature>
<organism evidence="1 2">
    <name type="scientific">Amborella trichopoda</name>
    <dbReference type="NCBI Taxonomy" id="13333"/>
    <lineage>
        <taxon>Eukaryota</taxon>
        <taxon>Viridiplantae</taxon>
        <taxon>Streptophyta</taxon>
        <taxon>Embryophyta</taxon>
        <taxon>Tracheophyta</taxon>
        <taxon>Spermatophyta</taxon>
        <taxon>Magnoliopsida</taxon>
        <taxon>Amborellales</taxon>
        <taxon>Amborellaceae</taxon>
        <taxon>Amborella</taxon>
    </lineage>
</organism>
<name>W1PBA4_AMBTC</name>
<reference evidence="2" key="1">
    <citation type="journal article" date="2013" name="Science">
        <title>The Amborella genome and the evolution of flowering plants.</title>
        <authorList>
            <consortium name="Amborella Genome Project"/>
        </authorList>
    </citation>
    <scope>NUCLEOTIDE SEQUENCE [LARGE SCALE GENOMIC DNA]</scope>
</reference>
<dbReference type="AlphaFoldDB" id="W1PBA4"/>
<dbReference type="Proteomes" id="UP000017836">
    <property type="component" value="Unassembled WGS sequence"/>
</dbReference>
<dbReference type="Gramene" id="ERN05213">
    <property type="protein sequence ID" value="ERN05213"/>
    <property type="gene ID" value="AMTR_s00007p00047490"/>
</dbReference>
<evidence type="ECO:0000313" key="1">
    <source>
        <dbReference type="EMBL" id="ERN05213.1"/>
    </source>
</evidence>
<keyword evidence="2" id="KW-1185">Reference proteome</keyword>
<gene>
    <name evidence="1" type="ORF">AMTR_s00007p00047490</name>
</gene>
<dbReference type="HOGENOM" id="CLU_2090894_0_0_1"/>
<dbReference type="EMBL" id="KI394011">
    <property type="protein sequence ID" value="ERN05213.1"/>
    <property type="molecule type" value="Genomic_DNA"/>
</dbReference>
<evidence type="ECO:0000313" key="2">
    <source>
        <dbReference type="Proteomes" id="UP000017836"/>
    </source>
</evidence>
<feature type="non-terminal residue" evidence="1">
    <location>
        <position position="1"/>
    </location>
</feature>
<accession>W1PBA4</accession>
<sequence length="117" mass="12886">FGGFWERVLDGDFWLDFGGGGGWSLVVVKGMVDLWVKAEQGEGGCSWLSSAPFILSLSLFSLHSMGKVEFHVADMVTIYTDVTILFIRILTRCGRRQPTGCVLDTNGNLPITKSQKI</sequence>